<feature type="transmembrane region" description="Helical" evidence="8">
    <location>
        <begin position="180"/>
        <end position="202"/>
    </location>
</feature>
<feature type="transmembrane region" description="Helical" evidence="8">
    <location>
        <begin position="142"/>
        <end position="160"/>
    </location>
</feature>
<feature type="transmembrane region" description="Helical" evidence="8">
    <location>
        <begin position="51"/>
        <end position="70"/>
    </location>
</feature>
<evidence type="ECO:0000256" key="8">
    <source>
        <dbReference type="RuleBase" id="RU363041"/>
    </source>
</evidence>
<comment type="subcellular location">
    <subcellularLocation>
        <location evidence="1 8">Cell membrane</location>
        <topology evidence="1 8">Multi-pass membrane protein</topology>
    </subcellularLocation>
</comment>
<name>A0A549SR27_9HYPH</name>
<gene>
    <name evidence="9" type="ORF">FNA46_24020</name>
</gene>
<dbReference type="Pfam" id="PF01925">
    <property type="entry name" value="TauE"/>
    <property type="match status" value="1"/>
</dbReference>
<organism evidence="9 10">
    <name type="scientific">Rhizobium straminoryzae</name>
    <dbReference type="NCBI Taxonomy" id="1387186"/>
    <lineage>
        <taxon>Bacteria</taxon>
        <taxon>Pseudomonadati</taxon>
        <taxon>Pseudomonadota</taxon>
        <taxon>Alphaproteobacteria</taxon>
        <taxon>Hyphomicrobiales</taxon>
        <taxon>Rhizobiaceae</taxon>
        <taxon>Rhizobium/Agrobacterium group</taxon>
        <taxon>Rhizobium</taxon>
    </lineage>
</organism>
<keyword evidence="5 8" id="KW-0812">Transmembrane</keyword>
<keyword evidence="4 8" id="KW-1003">Cell membrane</keyword>
<feature type="transmembrane region" description="Helical" evidence="8">
    <location>
        <begin position="77"/>
        <end position="97"/>
    </location>
</feature>
<dbReference type="RefSeq" id="WP_143127740.1">
    <property type="nucleotide sequence ID" value="NZ_VJMG01000086.1"/>
</dbReference>
<keyword evidence="3" id="KW-0813">Transport</keyword>
<evidence type="ECO:0000256" key="1">
    <source>
        <dbReference type="ARBA" id="ARBA00004651"/>
    </source>
</evidence>
<dbReference type="PANTHER" id="PTHR30269">
    <property type="entry name" value="TRANSMEMBRANE PROTEIN YFCA"/>
    <property type="match status" value="1"/>
</dbReference>
<keyword evidence="6 8" id="KW-1133">Transmembrane helix</keyword>
<evidence type="ECO:0000256" key="2">
    <source>
        <dbReference type="ARBA" id="ARBA00009142"/>
    </source>
</evidence>
<dbReference type="Proteomes" id="UP000316801">
    <property type="component" value="Unassembled WGS sequence"/>
</dbReference>
<evidence type="ECO:0000256" key="6">
    <source>
        <dbReference type="ARBA" id="ARBA00022989"/>
    </source>
</evidence>
<reference evidence="9 10" key="1">
    <citation type="submission" date="2019-07" db="EMBL/GenBank/DDBJ databases">
        <title>Ln-dependent methylotrophs.</title>
        <authorList>
            <person name="Tani A."/>
        </authorList>
    </citation>
    <scope>NUCLEOTIDE SEQUENCE [LARGE SCALE GENOMIC DNA]</scope>
    <source>
        <strain evidence="9 10">SM12</strain>
    </source>
</reference>
<keyword evidence="7 8" id="KW-0472">Membrane</keyword>
<feature type="transmembrane region" description="Helical" evidence="8">
    <location>
        <begin position="209"/>
        <end position="229"/>
    </location>
</feature>
<comment type="similarity">
    <text evidence="2 8">Belongs to the 4-toluene sulfonate uptake permease (TSUP) (TC 2.A.102) family.</text>
</comment>
<sequence>MFGFDLPSLTFFAAAVPAVALVGLSKGGLGGAFALIGVPLMALVVSPVDAAAIFLPILILMDMVALYAWRKHNDRKLLLAFLPGGMVGVALGWATSAFVPPDALRFVIAVSMILFSARYFYQTYGPGAGTPVPASGHRTGPALFWGTLCGYGSFVAHAGGPPFQIYALPLKLDPKAYTGASVRFFALVNAIKVIPYVALGALDRQNLQLSVTLLPVALIATMAGAVIVRRLKPDVFYPLAYGLGLLAALKLLWDALPF</sequence>
<dbReference type="GO" id="GO:0005886">
    <property type="term" value="C:plasma membrane"/>
    <property type="evidence" value="ECO:0007669"/>
    <property type="project" value="UniProtKB-SubCell"/>
</dbReference>
<dbReference type="PANTHER" id="PTHR30269:SF37">
    <property type="entry name" value="MEMBRANE TRANSPORTER PROTEIN"/>
    <property type="match status" value="1"/>
</dbReference>
<dbReference type="InterPro" id="IPR002781">
    <property type="entry name" value="TM_pro_TauE-like"/>
</dbReference>
<proteinExistence type="inferred from homology"/>
<comment type="caution">
    <text evidence="9">The sequence shown here is derived from an EMBL/GenBank/DDBJ whole genome shotgun (WGS) entry which is preliminary data.</text>
</comment>
<accession>A0A549SR27</accession>
<evidence type="ECO:0000256" key="7">
    <source>
        <dbReference type="ARBA" id="ARBA00023136"/>
    </source>
</evidence>
<dbReference type="EMBL" id="VJMG01000086">
    <property type="protein sequence ID" value="TRL32049.1"/>
    <property type="molecule type" value="Genomic_DNA"/>
</dbReference>
<feature type="transmembrane region" description="Helical" evidence="8">
    <location>
        <begin position="103"/>
        <end position="121"/>
    </location>
</feature>
<protein>
    <recommendedName>
        <fullName evidence="8">Probable membrane transporter protein</fullName>
    </recommendedName>
</protein>
<evidence type="ECO:0000256" key="5">
    <source>
        <dbReference type="ARBA" id="ARBA00022692"/>
    </source>
</evidence>
<dbReference type="AlphaFoldDB" id="A0A549SR27"/>
<evidence type="ECO:0000256" key="4">
    <source>
        <dbReference type="ARBA" id="ARBA00022475"/>
    </source>
</evidence>
<dbReference type="InterPro" id="IPR052017">
    <property type="entry name" value="TSUP"/>
</dbReference>
<evidence type="ECO:0000256" key="3">
    <source>
        <dbReference type="ARBA" id="ARBA00022448"/>
    </source>
</evidence>
<feature type="transmembrane region" description="Helical" evidence="8">
    <location>
        <begin position="235"/>
        <end position="253"/>
    </location>
</feature>
<keyword evidence="10" id="KW-1185">Reference proteome</keyword>
<feature type="transmembrane region" description="Helical" evidence="8">
    <location>
        <begin position="29"/>
        <end position="45"/>
    </location>
</feature>
<evidence type="ECO:0000313" key="10">
    <source>
        <dbReference type="Proteomes" id="UP000316801"/>
    </source>
</evidence>
<evidence type="ECO:0000313" key="9">
    <source>
        <dbReference type="EMBL" id="TRL32049.1"/>
    </source>
</evidence>